<dbReference type="RefSeq" id="WP_260748161.1">
    <property type="nucleotide sequence ID" value="NZ_CP092109.1"/>
</dbReference>
<keyword evidence="2" id="KW-1185">Reference proteome</keyword>
<gene>
    <name evidence="1" type="ORF">L9S41_00075</name>
</gene>
<evidence type="ECO:0000313" key="1">
    <source>
        <dbReference type="EMBL" id="UWZ79810.1"/>
    </source>
</evidence>
<proteinExistence type="predicted"/>
<sequence length="209" mass="23367">MRRFRFTLIAVCLLLLYLGYNDASLSLRNPGPLSIDLETLIAQGAPREWLHVTGGYQNLDEAISTSGQVELKALLVPLVQDPADQRFHLLFETRDPEILDLIYTYHFRFDNVFAQERFRQEQAEVFMARRDVTGMVAGGFKGTSNRDKLMQLAQTVGLDIPADVIMLSEGKEPPRYRGFFFLAMGLAGLIKAGLMFKGSSSHPTVPSGP</sequence>
<organism evidence="1 2">
    <name type="scientific">Geoalkalibacter halelectricus</name>
    <dbReference type="NCBI Taxonomy" id="2847045"/>
    <lineage>
        <taxon>Bacteria</taxon>
        <taxon>Pseudomonadati</taxon>
        <taxon>Thermodesulfobacteriota</taxon>
        <taxon>Desulfuromonadia</taxon>
        <taxon>Desulfuromonadales</taxon>
        <taxon>Geoalkalibacteraceae</taxon>
        <taxon>Geoalkalibacter</taxon>
    </lineage>
</organism>
<dbReference type="EMBL" id="CP092109">
    <property type="protein sequence ID" value="UWZ79810.1"/>
    <property type="molecule type" value="Genomic_DNA"/>
</dbReference>
<name>A0ABY5ZPJ2_9BACT</name>
<protein>
    <submittedName>
        <fullName evidence="1">Uncharacterized protein</fullName>
    </submittedName>
</protein>
<reference evidence="1" key="1">
    <citation type="journal article" date="2022" name="Environ. Microbiol.">
        <title>Geoalkalibacter halelectricus SAP #1 sp. nov. possessing extracellular electron transfer and mineral#reducing capabilities from a haloalkaline environment.</title>
        <authorList>
            <person name="Yadav S."/>
            <person name="Singh R."/>
            <person name="Sundharam S.S."/>
            <person name="Chaudhary S."/>
            <person name="Krishnamurthi S."/>
            <person name="Patil S.A."/>
        </authorList>
    </citation>
    <scope>NUCLEOTIDE SEQUENCE</scope>
    <source>
        <strain evidence="1">SAP-1</strain>
    </source>
</reference>
<evidence type="ECO:0000313" key="2">
    <source>
        <dbReference type="Proteomes" id="UP001060414"/>
    </source>
</evidence>
<dbReference type="Proteomes" id="UP001060414">
    <property type="component" value="Chromosome"/>
</dbReference>
<accession>A0ABY5ZPJ2</accession>